<dbReference type="InterPro" id="IPR008250">
    <property type="entry name" value="ATPase_P-typ_transduc_dom_A_sf"/>
</dbReference>
<dbReference type="SMART" id="SM00831">
    <property type="entry name" value="Cation_ATPase_N"/>
    <property type="match status" value="1"/>
</dbReference>
<dbReference type="InterPro" id="IPR036412">
    <property type="entry name" value="HAD-like_sf"/>
</dbReference>
<evidence type="ECO:0000256" key="5">
    <source>
        <dbReference type="ARBA" id="ARBA00022840"/>
    </source>
</evidence>
<dbReference type="FunFam" id="2.70.150.10:FF:000160">
    <property type="entry name" value="Sarcoplasmic/endoplasmic reticulum calcium ATPase 1"/>
    <property type="match status" value="1"/>
</dbReference>
<evidence type="ECO:0000313" key="13">
    <source>
        <dbReference type="Proteomes" id="UP000388235"/>
    </source>
</evidence>
<evidence type="ECO:0000256" key="7">
    <source>
        <dbReference type="ARBA" id="ARBA00022967"/>
    </source>
</evidence>
<dbReference type="GO" id="GO:0015662">
    <property type="term" value="F:P-type ion transporter activity"/>
    <property type="evidence" value="ECO:0007669"/>
    <property type="project" value="UniProtKB-ARBA"/>
</dbReference>
<keyword evidence="3 10" id="KW-0812">Transmembrane</keyword>
<dbReference type="Gene3D" id="1.20.1110.10">
    <property type="entry name" value="Calcium-transporting ATPase, transmembrane domain"/>
    <property type="match status" value="1"/>
</dbReference>
<dbReference type="SUPFAM" id="SSF56784">
    <property type="entry name" value="HAD-like"/>
    <property type="match status" value="1"/>
</dbReference>
<evidence type="ECO:0000256" key="4">
    <source>
        <dbReference type="ARBA" id="ARBA00022741"/>
    </source>
</evidence>
<dbReference type="GO" id="GO:0016887">
    <property type="term" value="F:ATP hydrolysis activity"/>
    <property type="evidence" value="ECO:0007669"/>
    <property type="project" value="InterPro"/>
</dbReference>
<dbReference type="InterPro" id="IPR023298">
    <property type="entry name" value="ATPase_P-typ_TM_dom_sf"/>
</dbReference>
<keyword evidence="2" id="KW-0597">Phosphoprotein</keyword>
<comment type="subcellular location">
    <subcellularLocation>
        <location evidence="1">Endomembrane system</location>
        <topology evidence="1">Multi-pass membrane protein</topology>
    </subcellularLocation>
</comment>
<dbReference type="PANTHER" id="PTHR42861">
    <property type="entry name" value="CALCIUM-TRANSPORTING ATPASE"/>
    <property type="match status" value="1"/>
</dbReference>
<dbReference type="SUPFAM" id="SSF81660">
    <property type="entry name" value="Metal cation-transporting ATPase, ATP-binding domain N"/>
    <property type="match status" value="1"/>
</dbReference>
<feature type="transmembrane region" description="Helical" evidence="10">
    <location>
        <begin position="80"/>
        <end position="96"/>
    </location>
</feature>
<dbReference type="PRINTS" id="PR00119">
    <property type="entry name" value="CATATPASE"/>
</dbReference>
<evidence type="ECO:0000313" key="12">
    <source>
        <dbReference type="EMBL" id="QGG79640.1"/>
    </source>
</evidence>
<dbReference type="EMBL" id="CP045871">
    <property type="protein sequence ID" value="QGG79640.1"/>
    <property type="molecule type" value="Genomic_DNA"/>
</dbReference>
<dbReference type="RefSeq" id="WP_153713144.1">
    <property type="nucleotide sequence ID" value="NZ_CP045871.1"/>
</dbReference>
<evidence type="ECO:0000256" key="3">
    <source>
        <dbReference type="ARBA" id="ARBA00022692"/>
    </source>
</evidence>
<keyword evidence="5" id="KW-0067">ATP-binding</keyword>
<protein>
    <submittedName>
        <fullName evidence="12">HAD-IC family P-type ATPase</fullName>
    </submittedName>
</protein>
<dbReference type="InterPro" id="IPR001757">
    <property type="entry name" value="P_typ_ATPase"/>
</dbReference>
<dbReference type="Pfam" id="PF08282">
    <property type="entry name" value="Hydrolase_3"/>
    <property type="match status" value="1"/>
</dbReference>
<evidence type="ECO:0000256" key="9">
    <source>
        <dbReference type="ARBA" id="ARBA00023136"/>
    </source>
</evidence>
<dbReference type="Proteomes" id="UP000388235">
    <property type="component" value="Chromosome"/>
</dbReference>
<dbReference type="Gene3D" id="3.40.50.1000">
    <property type="entry name" value="HAD superfamily/HAD-like"/>
    <property type="match status" value="1"/>
</dbReference>
<evidence type="ECO:0000256" key="10">
    <source>
        <dbReference type="SAM" id="Phobius"/>
    </source>
</evidence>
<dbReference type="SUPFAM" id="SSF81653">
    <property type="entry name" value="Calcium ATPase, transduction domain A"/>
    <property type="match status" value="1"/>
</dbReference>
<dbReference type="GO" id="GO:0005524">
    <property type="term" value="F:ATP binding"/>
    <property type="evidence" value="ECO:0007669"/>
    <property type="project" value="UniProtKB-KW"/>
</dbReference>
<keyword evidence="9 10" id="KW-0472">Membrane</keyword>
<keyword evidence="6" id="KW-0460">Magnesium</keyword>
<organism evidence="12 13">
    <name type="scientific">Litorivicinus lipolyticus</name>
    <dbReference type="NCBI Taxonomy" id="418701"/>
    <lineage>
        <taxon>Bacteria</taxon>
        <taxon>Pseudomonadati</taxon>
        <taxon>Pseudomonadota</taxon>
        <taxon>Gammaproteobacteria</taxon>
        <taxon>Oceanospirillales</taxon>
        <taxon>Litorivicinaceae</taxon>
        <taxon>Litorivicinus</taxon>
    </lineage>
</organism>
<dbReference type="Pfam" id="PF13246">
    <property type="entry name" value="Cation_ATPase"/>
    <property type="match status" value="1"/>
</dbReference>
<evidence type="ECO:0000256" key="2">
    <source>
        <dbReference type="ARBA" id="ARBA00022553"/>
    </source>
</evidence>
<dbReference type="Pfam" id="PF00690">
    <property type="entry name" value="Cation_ATPase_N"/>
    <property type="match status" value="1"/>
</dbReference>
<keyword evidence="7" id="KW-1278">Translocase</keyword>
<dbReference type="Pfam" id="PF00689">
    <property type="entry name" value="Cation_ATPase_C"/>
    <property type="match status" value="1"/>
</dbReference>
<dbReference type="InterPro" id="IPR023214">
    <property type="entry name" value="HAD_sf"/>
</dbReference>
<keyword evidence="4" id="KW-0547">Nucleotide-binding</keyword>
<dbReference type="InterPro" id="IPR044492">
    <property type="entry name" value="P_typ_ATPase_HD_dom"/>
</dbReference>
<dbReference type="Gene3D" id="3.40.1110.10">
    <property type="entry name" value="Calcium-transporting ATPase, cytoplasmic domain N"/>
    <property type="match status" value="1"/>
</dbReference>
<dbReference type="GO" id="GO:0012505">
    <property type="term" value="C:endomembrane system"/>
    <property type="evidence" value="ECO:0007669"/>
    <property type="project" value="UniProtKB-SubCell"/>
</dbReference>
<feature type="transmembrane region" description="Helical" evidence="10">
    <location>
        <begin position="248"/>
        <end position="268"/>
    </location>
</feature>
<dbReference type="SFLD" id="SFLDF00027">
    <property type="entry name" value="p-type_atpase"/>
    <property type="match status" value="1"/>
</dbReference>
<feature type="transmembrane region" description="Helical" evidence="10">
    <location>
        <begin position="747"/>
        <end position="766"/>
    </location>
</feature>
<dbReference type="InterPro" id="IPR006068">
    <property type="entry name" value="ATPase_P-typ_cation-transptr_C"/>
</dbReference>
<feature type="transmembrane region" description="Helical" evidence="10">
    <location>
        <begin position="699"/>
        <end position="719"/>
    </location>
</feature>
<sequence length="877" mass="92454">MPSIETLSTEHAITIMDSRRQGLSHAEAHQRLQRHGPNRLPAPAPDSLWTRLGRQLNNALVWVLVAAALVTVLLQHWVDAAVITTVIVVNAMIGLVQEGQAERALQAIAALVPRTAQAYRDGVKVPLDAGELVPGDWVWLDAGDLVPADLRLLECHGVSIDESMLTGESVAVGKSTEALAQPAPLAERYCMAYSGTHLVAGSAIGLVIATGADTEVGQVSQLVSQLASQVKTLKTPLLTQLDRLFQRLSMAIVALALALFAFGVWQARLPLDQLFMAIVGLTVAAIPEGLPAVLTITLALGVQAMARRRVIVRQLPSVETLGSVSVVCTDKTGTLTQNQMTLTHLVTADQHFQVSGSGYDPDGEVSPQPWHADVQRAGRVAQLCNDARVALSGGHWQVVGDPMEGALAVFAEKTRVNTNEWARVSAIPFDAAHRYMAVLVADPDGHHQIAAKGAPEAIAALCAHAPDDLALQIEALAGRGMRVLALADGPIHDANLSGVGWRGHLNWIGLVGLIDPPRPETESAVKEILNAGVEIKMITGDHPVTASAIAREIGLPDADRAITGTELDTLEPAEWADVARHYRVFARTSPAHKLALIGALQHQHQTVAMTGDGVNDAPALKKADAGVAMGQRGSAAAREAADLILADDNFASVVAAIREGRNLFDNLHKVIRWNLPTSAAEAGVIVVSLLAGLQLPISALQILWVNLVTAITLGLALAFDPARAGTMRRPPRAANAPFLSRADVVQLLWVTALFVALVFASYHAAVATGHSHAQAQTLAMNLLVGLEVINLVAVRYSAGGITMAGALRGHRVMWGCIGAVCAAQWLASSLPLAQQVLGTADLGLVAWLWIGGACAAALAVLTAVAQVRADALTTARA</sequence>
<dbReference type="Pfam" id="PF00122">
    <property type="entry name" value="E1-E2_ATPase"/>
    <property type="match status" value="1"/>
</dbReference>
<dbReference type="SFLD" id="SFLDS00003">
    <property type="entry name" value="Haloacid_Dehalogenase"/>
    <property type="match status" value="1"/>
</dbReference>
<dbReference type="KEGG" id="llp:GH975_03280"/>
<evidence type="ECO:0000259" key="11">
    <source>
        <dbReference type="SMART" id="SM00831"/>
    </source>
</evidence>
<dbReference type="GO" id="GO:0016020">
    <property type="term" value="C:membrane"/>
    <property type="evidence" value="ECO:0007669"/>
    <property type="project" value="InterPro"/>
</dbReference>
<dbReference type="AlphaFoldDB" id="A0A5Q2QCS6"/>
<proteinExistence type="predicted"/>
<feature type="transmembrane region" description="Helical" evidence="10">
    <location>
        <begin position="778"/>
        <end position="798"/>
    </location>
</feature>
<name>A0A5Q2QCS6_9GAMM</name>
<evidence type="ECO:0000256" key="1">
    <source>
        <dbReference type="ARBA" id="ARBA00004127"/>
    </source>
</evidence>
<dbReference type="SUPFAM" id="SSF81665">
    <property type="entry name" value="Calcium ATPase, transmembrane domain M"/>
    <property type="match status" value="1"/>
</dbReference>
<dbReference type="InterPro" id="IPR018303">
    <property type="entry name" value="ATPase_P-typ_P_site"/>
</dbReference>
<gene>
    <name evidence="12" type="ORF">GH975_03280</name>
</gene>
<dbReference type="PROSITE" id="PS00154">
    <property type="entry name" value="ATPASE_E1_E2"/>
    <property type="match status" value="1"/>
</dbReference>
<feature type="transmembrane region" description="Helical" evidence="10">
    <location>
        <begin position="847"/>
        <end position="867"/>
    </location>
</feature>
<feature type="domain" description="Cation-transporting P-type ATPase N-terminal" evidence="11">
    <location>
        <begin position="3"/>
        <end position="76"/>
    </location>
</feature>
<dbReference type="NCBIfam" id="TIGR01494">
    <property type="entry name" value="ATPase_P-type"/>
    <property type="match status" value="2"/>
</dbReference>
<feature type="transmembrane region" description="Helical" evidence="10">
    <location>
        <begin position="56"/>
        <end position="74"/>
    </location>
</feature>
<accession>A0A5Q2QCS6</accession>
<dbReference type="PRINTS" id="PR00120">
    <property type="entry name" value="HATPASE"/>
</dbReference>
<dbReference type="InterPro" id="IPR023299">
    <property type="entry name" value="ATPase_P-typ_cyto_dom_N"/>
</dbReference>
<dbReference type="InterPro" id="IPR004014">
    <property type="entry name" value="ATPase_P-typ_cation-transptr_N"/>
</dbReference>
<reference evidence="12 13" key="1">
    <citation type="submission" date="2019-11" db="EMBL/GenBank/DDBJ databases">
        <authorList>
            <person name="Khan S.A."/>
            <person name="Jeon C.O."/>
            <person name="Chun B.H."/>
        </authorList>
    </citation>
    <scope>NUCLEOTIDE SEQUENCE [LARGE SCALE GENOMIC DNA]</scope>
    <source>
        <strain evidence="12 13">IMCC 1097</strain>
    </source>
</reference>
<dbReference type="SFLD" id="SFLDG00002">
    <property type="entry name" value="C1.7:_P-type_atpase_like"/>
    <property type="match status" value="1"/>
</dbReference>
<evidence type="ECO:0000256" key="8">
    <source>
        <dbReference type="ARBA" id="ARBA00022989"/>
    </source>
</evidence>
<evidence type="ECO:0000256" key="6">
    <source>
        <dbReference type="ARBA" id="ARBA00022842"/>
    </source>
</evidence>
<feature type="transmembrane region" description="Helical" evidence="10">
    <location>
        <begin position="274"/>
        <end position="300"/>
    </location>
</feature>
<dbReference type="Gene3D" id="2.70.150.10">
    <property type="entry name" value="Calcium-transporting ATPase, cytoplasmic transduction domain A"/>
    <property type="match status" value="1"/>
</dbReference>
<feature type="transmembrane region" description="Helical" evidence="10">
    <location>
        <begin position="810"/>
        <end position="827"/>
    </location>
</feature>
<feature type="transmembrane region" description="Helical" evidence="10">
    <location>
        <begin position="673"/>
        <end position="693"/>
    </location>
</feature>
<dbReference type="InterPro" id="IPR059000">
    <property type="entry name" value="ATPase_P-type_domA"/>
</dbReference>
<keyword evidence="13" id="KW-1185">Reference proteome</keyword>
<dbReference type="OrthoDB" id="9814270at2"/>
<keyword evidence="8 10" id="KW-1133">Transmembrane helix</keyword>